<name>A0A6J7WS46_9CAUD</name>
<protein>
    <recommendedName>
        <fullName evidence="2">Baseplate wedge subunit</fullName>
    </recommendedName>
</protein>
<sequence>MAIPTASESAFSLPFSIDSLGNVAKTTSQAKIWQDRVLSVIGTVKGQRILRSAYGTNMSLTAWDTVSAMTSAVEQEVIASFENEFSTLRLEEVRVEFREADNSLSIEVNYTLPDLTSTTTRVAIAYTDKTALIKEVNL</sequence>
<reference evidence="1" key="1">
    <citation type="submission" date="2020-05" db="EMBL/GenBank/DDBJ databases">
        <authorList>
            <person name="Chiriac C."/>
            <person name="Salcher M."/>
            <person name="Ghai R."/>
            <person name="Kavagutti S V."/>
        </authorList>
    </citation>
    <scope>NUCLEOTIDE SEQUENCE</scope>
</reference>
<dbReference type="EMBL" id="LR798267">
    <property type="protein sequence ID" value="CAB5219638.1"/>
    <property type="molecule type" value="Genomic_DNA"/>
</dbReference>
<accession>A0A6J7WS46</accession>
<organism evidence="1">
    <name type="scientific">uncultured Caudovirales phage</name>
    <dbReference type="NCBI Taxonomy" id="2100421"/>
    <lineage>
        <taxon>Viruses</taxon>
        <taxon>Duplodnaviria</taxon>
        <taxon>Heunggongvirae</taxon>
        <taxon>Uroviricota</taxon>
        <taxon>Caudoviricetes</taxon>
        <taxon>Peduoviridae</taxon>
        <taxon>Maltschvirus</taxon>
        <taxon>Maltschvirus maltsch</taxon>
    </lineage>
</organism>
<gene>
    <name evidence="1" type="ORF">UFOVP221_106</name>
</gene>
<proteinExistence type="predicted"/>
<dbReference type="Gene3D" id="3.10.450.40">
    <property type="match status" value="1"/>
</dbReference>
<evidence type="ECO:0008006" key="2">
    <source>
        <dbReference type="Google" id="ProtNLM"/>
    </source>
</evidence>
<evidence type="ECO:0000313" key="1">
    <source>
        <dbReference type="EMBL" id="CAB5219638.1"/>
    </source>
</evidence>